<organism evidence="2 3">
    <name type="scientific">Pseudomonas fragi</name>
    <dbReference type="NCBI Taxonomy" id="296"/>
    <lineage>
        <taxon>Bacteria</taxon>
        <taxon>Pseudomonadati</taxon>
        <taxon>Pseudomonadota</taxon>
        <taxon>Gammaproteobacteria</taxon>
        <taxon>Pseudomonadales</taxon>
        <taxon>Pseudomonadaceae</taxon>
        <taxon>Pseudomonas</taxon>
    </lineage>
</organism>
<keyword evidence="1" id="KW-1133">Transmembrane helix</keyword>
<comment type="caution">
    <text evidence="2">The sequence shown here is derived from an EMBL/GenBank/DDBJ whole genome shotgun (WGS) entry which is preliminary data.</text>
</comment>
<evidence type="ECO:0008006" key="4">
    <source>
        <dbReference type="Google" id="ProtNLM"/>
    </source>
</evidence>
<keyword evidence="1" id="KW-0812">Transmembrane</keyword>
<gene>
    <name evidence="2" type="ORF">CJF43_17875</name>
</gene>
<dbReference type="Proteomes" id="UP000216113">
    <property type="component" value="Unassembled WGS sequence"/>
</dbReference>
<evidence type="ECO:0000313" key="3">
    <source>
        <dbReference type="Proteomes" id="UP000216113"/>
    </source>
</evidence>
<name>A0A266LSR0_PSEFR</name>
<feature type="transmembrane region" description="Helical" evidence="1">
    <location>
        <begin position="108"/>
        <end position="126"/>
    </location>
</feature>
<feature type="transmembrane region" description="Helical" evidence="1">
    <location>
        <begin position="396"/>
        <end position="415"/>
    </location>
</feature>
<keyword evidence="1" id="KW-0472">Membrane</keyword>
<sequence>MLWGILIFIEAIFTFILASRLRVPAAGILIMSYIVLMKITFFSFSHLGLQFNLGVTSDMGYYYKGNQTLLIYTFLFWCTAISLIWIPRNVEWLQGFRKSLNSKMGKRSGTPLLAIILTILVTNLIFMDQSSVWSNQEYLLITGPKGYNVPANLAMLFIAGMNIGAVICSIFLPFYLKKSSTQAILAFCAWLFWFAFYLSAGSRLAAVMFFSLFAIQFLLSRGRMAVAYLVIGFFGAFVIMMIALATRASGEYGISNFFNAISYFSGKVAWDFAIFSWVNFMQGIFVTSDGIIYDQFYNTDYKLLSFSPLPSFIDSFDEVRKGAQIMIYKTVPMGGIAEIYHFGLGYFLFYICALILILRTAHKSFKSKFYYLAAFANFYIFIMFIIMNSYAVRNSFRQTLVAFAVVVFAGLYTKLKKPLLRTWGKQRISQ</sequence>
<feature type="transmembrane region" description="Helical" evidence="1">
    <location>
        <begin position="6"/>
        <end position="23"/>
    </location>
</feature>
<feature type="transmembrane region" description="Helical" evidence="1">
    <location>
        <begin position="30"/>
        <end position="49"/>
    </location>
</feature>
<feature type="transmembrane region" description="Helical" evidence="1">
    <location>
        <begin position="339"/>
        <end position="358"/>
    </location>
</feature>
<dbReference type="EMBL" id="NQKL01000015">
    <property type="protein sequence ID" value="OZY40462.1"/>
    <property type="molecule type" value="Genomic_DNA"/>
</dbReference>
<feature type="transmembrane region" description="Helical" evidence="1">
    <location>
        <begin position="69"/>
        <end position="87"/>
    </location>
</feature>
<evidence type="ECO:0000313" key="2">
    <source>
        <dbReference type="EMBL" id="OZY40462.1"/>
    </source>
</evidence>
<protein>
    <recommendedName>
        <fullName evidence="4">Oligosaccharide repeat unit polymerase</fullName>
    </recommendedName>
</protein>
<proteinExistence type="predicted"/>
<reference evidence="2 3" key="1">
    <citation type="submission" date="2017-08" db="EMBL/GenBank/DDBJ databases">
        <title>Genomic and metabolic characterisation of spoilage-associated Pseudomonas species.</title>
        <authorList>
            <person name="Stanborough T."/>
            <person name="Fegan N."/>
            <person name="Powell S.M."/>
            <person name="Singh T."/>
            <person name="Tamplin M.L."/>
            <person name="Chandry P.S."/>
        </authorList>
    </citation>
    <scope>NUCLEOTIDE SEQUENCE [LARGE SCALE GENOMIC DNA]</scope>
    <source>
        <strain evidence="2 3">F1820</strain>
    </source>
</reference>
<feature type="transmembrane region" description="Helical" evidence="1">
    <location>
        <begin position="153"/>
        <end position="176"/>
    </location>
</feature>
<accession>A0A266LSR0</accession>
<feature type="transmembrane region" description="Helical" evidence="1">
    <location>
        <begin position="225"/>
        <end position="245"/>
    </location>
</feature>
<dbReference type="AlphaFoldDB" id="A0A266LSR0"/>
<evidence type="ECO:0000256" key="1">
    <source>
        <dbReference type="SAM" id="Phobius"/>
    </source>
</evidence>
<feature type="transmembrane region" description="Helical" evidence="1">
    <location>
        <begin position="370"/>
        <end position="390"/>
    </location>
</feature>
<feature type="transmembrane region" description="Helical" evidence="1">
    <location>
        <begin position="257"/>
        <end position="278"/>
    </location>
</feature>
<feature type="transmembrane region" description="Helical" evidence="1">
    <location>
        <begin position="188"/>
        <end position="219"/>
    </location>
</feature>